<evidence type="ECO:0000313" key="3">
    <source>
        <dbReference type="Proteomes" id="UP000219788"/>
    </source>
</evidence>
<organism evidence="2 3">
    <name type="scientific">Edwardsiella tarda</name>
    <dbReference type="NCBI Taxonomy" id="636"/>
    <lineage>
        <taxon>Bacteria</taxon>
        <taxon>Pseudomonadati</taxon>
        <taxon>Pseudomonadota</taxon>
        <taxon>Gammaproteobacteria</taxon>
        <taxon>Enterobacterales</taxon>
        <taxon>Hafniaceae</taxon>
        <taxon>Edwardsiella</taxon>
    </lineage>
</organism>
<evidence type="ECO:0000313" key="2">
    <source>
        <dbReference type="EMBL" id="PEH71290.1"/>
    </source>
</evidence>
<dbReference type="Pfam" id="PF11658">
    <property type="entry name" value="CBP_BcsG"/>
    <property type="match status" value="1"/>
</dbReference>
<keyword evidence="1" id="KW-0812">Transmembrane</keyword>
<reference evidence="3" key="1">
    <citation type="submission" date="2017-09" db="EMBL/GenBank/DDBJ databases">
        <title>FDA dAtabase for Regulatory Grade micrObial Sequences (FDA-ARGOS): Supporting development and validation of Infectious Disease Dx tests.</title>
        <authorList>
            <person name="Goldberg B."/>
            <person name="Campos J."/>
            <person name="Tallon L."/>
            <person name="Sadzewicz L."/>
            <person name="Ott S."/>
            <person name="Zhao X."/>
            <person name="Nagaraj S."/>
            <person name="Vavikolanu K."/>
            <person name="Aluvathingal J."/>
            <person name="Nadendla S."/>
            <person name="Geyer C."/>
            <person name="Sichtig H."/>
        </authorList>
    </citation>
    <scope>NUCLEOTIDE SEQUENCE [LARGE SCALE GENOMIC DNA]</scope>
    <source>
        <strain evidence="3">FDAARGOS_370</strain>
    </source>
</reference>
<dbReference type="Proteomes" id="UP000219788">
    <property type="component" value="Unassembled WGS sequence"/>
</dbReference>
<dbReference type="EMBL" id="PDDV01000013">
    <property type="protein sequence ID" value="PEH71290.1"/>
    <property type="molecule type" value="Genomic_DNA"/>
</dbReference>
<name>A0A2A7TZ15_EDWTA</name>
<dbReference type="OrthoDB" id="6965261at2"/>
<dbReference type="InterPro" id="IPR017744">
    <property type="entry name" value="BcsG"/>
</dbReference>
<dbReference type="STRING" id="636.AAW15_00450"/>
<dbReference type="NCBIfam" id="TIGR03368">
    <property type="entry name" value="cellulose_yhjU"/>
    <property type="match status" value="1"/>
</dbReference>
<feature type="transmembrane region" description="Helical" evidence="1">
    <location>
        <begin position="70"/>
        <end position="93"/>
    </location>
</feature>
<keyword evidence="1" id="KW-1133">Transmembrane helix</keyword>
<comment type="caution">
    <text evidence="2">The sequence shown here is derived from an EMBL/GenBank/DDBJ whole genome shotgun (WGS) entry which is preliminary data.</text>
</comment>
<keyword evidence="1" id="KW-0472">Membrane</keyword>
<accession>A0A2A7TZ15</accession>
<dbReference type="RefSeq" id="WP_035599790.1">
    <property type="nucleotide sequence ID" value="NZ_AP028090.1"/>
</dbReference>
<sequence length="560" mass="62114">MAKHTEPKSMLSDRGYHWRGLGGWNLYFLLKLALLWYGYLNFHPFANLVFLAFLLFPLPSSHLHRLRNWLALPIGLALFYYDTWLPGLNSIIHQRAMWSHFSAPYVLELARRFINWNMIGAALVIGVAYLFLAQWLRITTFTIAALLWVNLGALGVPQLSLSADAREAQSSVTTRQETASVSAGMTVAESSTADIPPQSAPPSNQNLNDWLNRFYASEQQRQTHFPTVLPAGSQPFDLLILNICSLSWSDLQAVGLQDHPLWKRMDILFSNFNSATAYSGPAAIRIMRASCGQPSHKALYSPVSTQCDLMTNLARLGFRQELALDHSGVFGDYLQHLRQYGNIQAPLSANTGLPSELTAFNGEPITNDLALLQRWLSNTEQQGDVRSASFINLIPLHDGNRFLGSHQGADFKPRAQDLLDQLNSFLTELEKSGRRVMVMIVPEHGAAVVGDKMQMAGLRDIPSPAITHVPVGIIFSGMKAPAPTAPVIVSQPSSYLALSELVARTLDGKIFSQPSVDWQALVQHLPQSAVVSENDNAIVMMYQGKPYVRLNGGDWVPYPQ</sequence>
<evidence type="ECO:0000256" key="1">
    <source>
        <dbReference type="SAM" id="Phobius"/>
    </source>
</evidence>
<proteinExistence type="predicted"/>
<feature type="transmembrane region" description="Helical" evidence="1">
    <location>
        <begin position="113"/>
        <end position="131"/>
    </location>
</feature>
<dbReference type="AlphaFoldDB" id="A0A2A7TZ15"/>
<protein>
    <submittedName>
        <fullName evidence="2">Cellulose biosynthesis protein BcsG</fullName>
    </submittedName>
</protein>
<dbReference type="GeneID" id="93122260"/>
<gene>
    <name evidence="2" type="primary">bcsG</name>
    <name evidence="2" type="ORF">CRM76_04715</name>
</gene>